<name>A0A5C4SGG1_9FLAO</name>
<dbReference type="Gene3D" id="1.10.10.60">
    <property type="entry name" value="Homeodomain-like"/>
    <property type="match status" value="2"/>
</dbReference>
<evidence type="ECO:0000313" key="5">
    <source>
        <dbReference type="EMBL" id="TNJ42408.1"/>
    </source>
</evidence>
<dbReference type="EMBL" id="VDCS01000014">
    <property type="protein sequence ID" value="TNJ42408.1"/>
    <property type="molecule type" value="Genomic_DNA"/>
</dbReference>
<dbReference type="PRINTS" id="PR00032">
    <property type="entry name" value="HTHARAC"/>
</dbReference>
<proteinExistence type="predicted"/>
<dbReference type="SUPFAM" id="SSF46689">
    <property type="entry name" value="Homeodomain-like"/>
    <property type="match status" value="2"/>
</dbReference>
<dbReference type="InterPro" id="IPR009057">
    <property type="entry name" value="Homeodomain-like_sf"/>
</dbReference>
<dbReference type="SUPFAM" id="SSF51182">
    <property type="entry name" value="RmlC-like cupins"/>
    <property type="match status" value="1"/>
</dbReference>
<dbReference type="AlphaFoldDB" id="A0A5C4SGG1"/>
<keyword evidence="1" id="KW-0805">Transcription regulation</keyword>
<accession>A0A5C4SGG1</accession>
<dbReference type="GO" id="GO:0003700">
    <property type="term" value="F:DNA-binding transcription factor activity"/>
    <property type="evidence" value="ECO:0007669"/>
    <property type="project" value="InterPro"/>
</dbReference>
<dbReference type="PROSITE" id="PS01124">
    <property type="entry name" value="HTH_ARAC_FAMILY_2"/>
    <property type="match status" value="1"/>
</dbReference>
<dbReference type="InterPro" id="IPR018062">
    <property type="entry name" value="HTH_AraC-typ_CS"/>
</dbReference>
<protein>
    <submittedName>
        <fullName evidence="5">Helix-turn-helix domain-containing protein</fullName>
    </submittedName>
</protein>
<dbReference type="InterPro" id="IPR018060">
    <property type="entry name" value="HTH_AraC"/>
</dbReference>
<reference evidence="5 6" key="1">
    <citation type="submission" date="2019-05" db="EMBL/GenBank/DDBJ databases">
        <title>Tamlana fucoidanivorans sp. nov., isolated from the surface of algae collected from Fujian province in China.</title>
        <authorList>
            <person name="Li J."/>
        </authorList>
    </citation>
    <scope>NUCLEOTIDE SEQUENCE [LARGE SCALE GENOMIC DNA]</scope>
    <source>
        <strain evidence="5 6">CW2-9</strain>
    </source>
</reference>
<feature type="domain" description="HTH araC/xylS-type" evidence="4">
    <location>
        <begin position="186"/>
        <end position="284"/>
    </location>
</feature>
<dbReference type="OrthoDB" id="1410704at2"/>
<gene>
    <name evidence="5" type="ORF">FGF67_14130</name>
</gene>
<dbReference type="SMART" id="SM00342">
    <property type="entry name" value="HTH_ARAC"/>
    <property type="match status" value="1"/>
</dbReference>
<keyword evidence="2" id="KW-0238">DNA-binding</keyword>
<dbReference type="Proteomes" id="UP000308713">
    <property type="component" value="Unassembled WGS sequence"/>
</dbReference>
<comment type="caution">
    <text evidence="5">The sequence shown here is derived from an EMBL/GenBank/DDBJ whole genome shotgun (WGS) entry which is preliminary data.</text>
</comment>
<evidence type="ECO:0000259" key="4">
    <source>
        <dbReference type="PROSITE" id="PS01124"/>
    </source>
</evidence>
<dbReference type="Gene3D" id="2.60.120.10">
    <property type="entry name" value="Jelly Rolls"/>
    <property type="match status" value="1"/>
</dbReference>
<dbReference type="PROSITE" id="PS00041">
    <property type="entry name" value="HTH_ARAC_FAMILY_1"/>
    <property type="match status" value="1"/>
</dbReference>
<keyword evidence="6" id="KW-1185">Reference proteome</keyword>
<dbReference type="PANTHER" id="PTHR43280:SF27">
    <property type="entry name" value="TRANSCRIPTIONAL REGULATOR MTLR"/>
    <property type="match status" value="1"/>
</dbReference>
<dbReference type="InterPro" id="IPR011051">
    <property type="entry name" value="RmlC_Cupin_sf"/>
</dbReference>
<dbReference type="GO" id="GO:0043565">
    <property type="term" value="F:sequence-specific DNA binding"/>
    <property type="evidence" value="ECO:0007669"/>
    <property type="project" value="InterPro"/>
</dbReference>
<dbReference type="InterPro" id="IPR020449">
    <property type="entry name" value="Tscrpt_reg_AraC-type_HTH"/>
</dbReference>
<dbReference type="Pfam" id="PF12833">
    <property type="entry name" value="HTH_18"/>
    <property type="match status" value="1"/>
</dbReference>
<evidence type="ECO:0000256" key="3">
    <source>
        <dbReference type="ARBA" id="ARBA00023163"/>
    </source>
</evidence>
<dbReference type="PANTHER" id="PTHR43280">
    <property type="entry name" value="ARAC-FAMILY TRANSCRIPTIONAL REGULATOR"/>
    <property type="match status" value="1"/>
</dbReference>
<sequence length="285" mass="32663">MKLVLKNSDNPITKKLNIHRRDVPCLDAAWHYHPEIELLYISQSNGIRFVGDSVEPFYPGDLVLVGSYLPHLWRNDPSYYKEGSVQKVKTIVTKFTKDFLGNDLFKVPEFAEINNLLEEAKFGICFGENAGERLHSDIIKLPELPPIEQQLKLLNILYELSKVKEKKILSSSDMRQSTTESSERIDTVLKYISDNYASNISLDDIANVACMTTNSFCRFFKKTTNKSFTQFLNEIRIRNASRLLIQDNSPVSEVCYIVGFNSITNFNKQFKQIMGVTPKGFREAI</sequence>
<organism evidence="5 6">
    <name type="scientific">Allotamlana fucoidanivorans</name>
    <dbReference type="NCBI Taxonomy" id="2583814"/>
    <lineage>
        <taxon>Bacteria</taxon>
        <taxon>Pseudomonadati</taxon>
        <taxon>Bacteroidota</taxon>
        <taxon>Flavobacteriia</taxon>
        <taxon>Flavobacteriales</taxon>
        <taxon>Flavobacteriaceae</taxon>
        <taxon>Allotamlana</taxon>
    </lineage>
</organism>
<dbReference type="RefSeq" id="WP_139698416.1">
    <property type="nucleotide sequence ID" value="NZ_CP074074.1"/>
</dbReference>
<evidence type="ECO:0000256" key="1">
    <source>
        <dbReference type="ARBA" id="ARBA00023015"/>
    </source>
</evidence>
<evidence type="ECO:0000256" key="2">
    <source>
        <dbReference type="ARBA" id="ARBA00023125"/>
    </source>
</evidence>
<dbReference type="InterPro" id="IPR014710">
    <property type="entry name" value="RmlC-like_jellyroll"/>
</dbReference>
<dbReference type="CDD" id="cd06976">
    <property type="entry name" value="cupin_MtlR-like_N"/>
    <property type="match status" value="1"/>
</dbReference>
<keyword evidence="3" id="KW-0804">Transcription</keyword>
<evidence type="ECO:0000313" key="6">
    <source>
        <dbReference type="Proteomes" id="UP000308713"/>
    </source>
</evidence>